<dbReference type="PRINTS" id="PR00081">
    <property type="entry name" value="GDHRDH"/>
</dbReference>
<dbReference type="Proteomes" id="UP000654075">
    <property type="component" value="Unassembled WGS sequence"/>
</dbReference>
<dbReference type="PANTHER" id="PTHR43157:SF31">
    <property type="entry name" value="PHOSPHATIDYLINOSITOL-GLYCAN BIOSYNTHESIS CLASS F PROTEIN"/>
    <property type="match status" value="1"/>
</dbReference>
<protein>
    <recommendedName>
        <fullName evidence="4">Protochlorophyllide reductase</fullName>
    </recommendedName>
</protein>
<reference evidence="2" key="1">
    <citation type="submission" date="2021-02" db="EMBL/GenBank/DDBJ databases">
        <authorList>
            <person name="Dougan E. K."/>
            <person name="Rhodes N."/>
            <person name="Thang M."/>
            <person name="Chan C."/>
        </authorList>
    </citation>
    <scope>NUCLEOTIDE SEQUENCE</scope>
</reference>
<evidence type="ECO:0008006" key="4">
    <source>
        <dbReference type="Google" id="ProtNLM"/>
    </source>
</evidence>
<dbReference type="Gene3D" id="3.40.50.720">
    <property type="entry name" value="NAD(P)-binding Rossmann-like Domain"/>
    <property type="match status" value="1"/>
</dbReference>
<keyword evidence="1" id="KW-0560">Oxidoreductase</keyword>
<dbReference type="InterPro" id="IPR036291">
    <property type="entry name" value="NAD(P)-bd_dom_sf"/>
</dbReference>
<evidence type="ECO:0000256" key="1">
    <source>
        <dbReference type="ARBA" id="ARBA00023002"/>
    </source>
</evidence>
<dbReference type="OMA" id="MPERCPR"/>
<gene>
    <name evidence="2" type="ORF">PGLA1383_LOCUS28706</name>
</gene>
<accession>A0A813F8Q7</accession>
<organism evidence="2 3">
    <name type="scientific">Polarella glacialis</name>
    <name type="common">Dinoflagellate</name>
    <dbReference type="NCBI Taxonomy" id="89957"/>
    <lineage>
        <taxon>Eukaryota</taxon>
        <taxon>Sar</taxon>
        <taxon>Alveolata</taxon>
        <taxon>Dinophyceae</taxon>
        <taxon>Suessiales</taxon>
        <taxon>Suessiaceae</taxon>
        <taxon>Polarella</taxon>
    </lineage>
</organism>
<keyword evidence="3" id="KW-1185">Reference proteome</keyword>
<comment type="caution">
    <text evidence="2">The sequence shown here is derived from an EMBL/GenBank/DDBJ whole genome shotgun (WGS) entry which is preliminary data.</text>
</comment>
<dbReference type="SUPFAM" id="SSF51735">
    <property type="entry name" value="NAD(P)-binding Rossmann-fold domains"/>
    <property type="match status" value="1"/>
</dbReference>
<evidence type="ECO:0000313" key="2">
    <source>
        <dbReference type="EMBL" id="CAE8610894.1"/>
    </source>
</evidence>
<dbReference type="Pfam" id="PF00106">
    <property type="entry name" value="adh_short"/>
    <property type="match status" value="1"/>
</dbReference>
<sequence>MAPAVSWKTAAAVAVAALACKRADLFWNNGRSIPLLSFWREPGFSYDQLPDLSGKVALVTGANTGLGRETALQLALANATVLMGCRDMGRCEAAVSELRAEALRVKGLSSRYPQLKAVYIDLADLRQVATAADALFMELDALHILVNNAGVATQFPHTLTRDGVELTFQANYLGHFLLTTLLLPLLERSAPARVVHLSSGAHRGAPLEGVPLSREGVNDPETPGPYARYGMAKLANLVFARELDRRFFSKGIFSNAVHPGVVATDMLRPQNFEAMLGPQLGPLALGLARLRNSLFAYSPQQAALSLLYCAASPEVETLAVHGELVVPVATRWQARHPMAEDADFGKALWRFSQQLVSEALEPARAT</sequence>
<dbReference type="AlphaFoldDB" id="A0A813F8Q7"/>
<dbReference type="InterPro" id="IPR002347">
    <property type="entry name" value="SDR_fam"/>
</dbReference>
<name>A0A813F8Q7_POLGL</name>
<dbReference type="GO" id="GO:0016491">
    <property type="term" value="F:oxidoreductase activity"/>
    <property type="evidence" value="ECO:0007669"/>
    <property type="project" value="UniProtKB-KW"/>
</dbReference>
<evidence type="ECO:0000313" key="3">
    <source>
        <dbReference type="Proteomes" id="UP000654075"/>
    </source>
</evidence>
<dbReference type="OrthoDB" id="1274115at2759"/>
<dbReference type="PANTHER" id="PTHR43157">
    <property type="entry name" value="PHOSPHATIDYLINOSITOL-GLYCAN BIOSYNTHESIS CLASS F PROTEIN-RELATED"/>
    <property type="match status" value="1"/>
</dbReference>
<dbReference type="EMBL" id="CAJNNV010024861">
    <property type="protein sequence ID" value="CAE8610894.1"/>
    <property type="molecule type" value="Genomic_DNA"/>
</dbReference>
<proteinExistence type="predicted"/>